<evidence type="ECO:0000256" key="3">
    <source>
        <dbReference type="ARBA" id="ARBA00023125"/>
    </source>
</evidence>
<keyword evidence="2" id="KW-0805">Transcription regulation</keyword>
<dbReference type="Pfam" id="PF02362">
    <property type="entry name" value="B3"/>
    <property type="match status" value="1"/>
</dbReference>
<dbReference type="Gene3D" id="2.40.330.10">
    <property type="entry name" value="DNA-binding pseudobarrel domain"/>
    <property type="match status" value="1"/>
</dbReference>
<dbReference type="PANTHER" id="PTHR31920">
    <property type="entry name" value="B3 DOMAIN-CONTAINING"/>
    <property type="match status" value="1"/>
</dbReference>
<dbReference type="InterPro" id="IPR003340">
    <property type="entry name" value="B3_DNA-bd"/>
</dbReference>
<dbReference type="AlphaFoldDB" id="A0A6D2KX15"/>
<accession>A0A6D2KX15</accession>
<evidence type="ECO:0000313" key="7">
    <source>
        <dbReference type="EMBL" id="CAA7056724.1"/>
    </source>
</evidence>
<dbReference type="InterPro" id="IPR015300">
    <property type="entry name" value="DNA-bd_pseudobarrel_sf"/>
</dbReference>
<evidence type="ECO:0000256" key="2">
    <source>
        <dbReference type="ARBA" id="ARBA00023015"/>
    </source>
</evidence>
<dbReference type="EMBL" id="CACVBM020001651">
    <property type="protein sequence ID" value="CAA7056724.1"/>
    <property type="molecule type" value="Genomic_DNA"/>
</dbReference>
<evidence type="ECO:0000313" key="8">
    <source>
        <dbReference type="Proteomes" id="UP000467841"/>
    </source>
</evidence>
<evidence type="ECO:0000256" key="4">
    <source>
        <dbReference type="ARBA" id="ARBA00023163"/>
    </source>
</evidence>
<keyword evidence="4" id="KW-0804">Transcription</keyword>
<evidence type="ECO:0000259" key="6">
    <source>
        <dbReference type="PROSITE" id="PS50863"/>
    </source>
</evidence>
<evidence type="ECO:0000256" key="5">
    <source>
        <dbReference type="ARBA" id="ARBA00023242"/>
    </source>
</evidence>
<dbReference type="CDD" id="cd10017">
    <property type="entry name" value="B3_DNA"/>
    <property type="match status" value="1"/>
</dbReference>
<keyword evidence="5" id="KW-0539">Nucleus</keyword>
<keyword evidence="8" id="KW-1185">Reference proteome</keyword>
<organism evidence="7 8">
    <name type="scientific">Microthlaspi erraticum</name>
    <dbReference type="NCBI Taxonomy" id="1685480"/>
    <lineage>
        <taxon>Eukaryota</taxon>
        <taxon>Viridiplantae</taxon>
        <taxon>Streptophyta</taxon>
        <taxon>Embryophyta</taxon>
        <taxon>Tracheophyta</taxon>
        <taxon>Spermatophyta</taxon>
        <taxon>Magnoliopsida</taxon>
        <taxon>eudicotyledons</taxon>
        <taxon>Gunneridae</taxon>
        <taxon>Pentapetalae</taxon>
        <taxon>rosids</taxon>
        <taxon>malvids</taxon>
        <taxon>Brassicales</taxon>
        <taxon>Brassicaceae</taxon>
        <taxon>Coluteocarpeae</taxon>
        <taxon>Microthlaspi</taxon>
    </lineage>
</organism>
<comment type="subcellular location">
    <subcellularLocation>
        <location evidence="1">Nucleus</location>
    </subcellularLocation>
</comment>
<dbReference type="SMART" id="SM01019">
    <property type="entry name" value="B3"/>
    <property type="match status" value="1"/>
</dbReference>
<dbReference type="GO" id="GO:0003677">
    <property type="term" value="F:DNA binding"/>
    <property type="evidence" value="ECO:0007669"/>
    <property type="project" value="UniProtKB-KW"/>
</dbReference>
<evidence type="ECO:0000256" key="1">
    <source>
        <dbReference type="ARBA" id="ARBA00004123"/>
    </source>
</evidence>
<name>A0A6D2KX15_9BRAS</name>
<keyword evidence="3" id="KW-0238">DNA-binding</keyword>
<sequence length="132" mass="15282">MAATNEVPLFMKSFISQNSSESLEIPFFFNEYLADPLPNNVELLGQGKRSWTIRLEKRGETMFLTLGWETFVRENNLEDGKRLTFCYDGDRSFMVVVYGHGGCNEFRDLPQVAIDVDDYATCEEEEEEKEED</sequence>
<dbReference type="PROSITE" id="PS50863">
    <property type="entry name" value="B3"/>
    <property type="match status" value="1"/>
</dbReference>
<proteinExistence type="predicted"/>
<dbReference type="InterPro" id="IPR050655">
    <property type="entry name" value="Plant_B3_domain"/>
</dbReference>
<gene>
    <name evidence="7" type="ORF">MERR_LOCUS43960</name>
</gene>
<dbReference type="OrthoDB" id="1666376at2759"/>
<reference evidence="7" key="1">
    <citation type="submission" date="2020-01" db="EMBL/GenBank/DDBJ databases">
        <authorList>
            <person name="Mishra B."/>
        </authorList>
    </citation>
    <scope>NUCLEOTIDE SEQUENCE [LARGE SCALE GENOMIC DNA]</scope>
</reference>
<dbReference type="GO" id="GO:0005634">
    <property type="term" value="C:nucleus"/>
    <property type="evidence" value="ECO:0007669"/>
    <property type="project" value="UniProtKB-SubCell"/>
</dbReference>
<protein>
    <recommendedName>
        <fullName evidence="6">TF-B3 domain-containing protein</fullName>
    </recommendedName>
</protein>
<dbReference type="Proteomes" id="UP000467841">
    <property type="component" value="Unassembled WGS sequence"/>
</dbReference>
<feature type="domain" description="TF-B3" evidence="6">
    <location>
        <begin position="8"/>
        <end position="101"/>
    </location>
</feature>
<comment type="caution">
    <text evidence="7">The sequence shown here is derived from an EMBL/GenBank/DDBJ whole genome shotgun (WGS) entry which is preliminary data.</text>
</comment>
<dbReference type="PANTHER" id="PTHR31920:SF145">
    <property type="entry name" value="B3 DOMAIN-CONTAINING PROTEIN REM20-LIKE ISOFORM X1"/>
    <property type="match status" value="1"/>
</dbReference>
<dbReference type="SUPFAM" id="SSF101936">
    <property type="entry name" value="DNA-binding pseudobarrel domain"/>
    <property type="match status" value="1"/>
</dbReference>